<evidence type="ECO:0000259" key="5">
    <source>
        <dbReference type="PROSITE" id="PS50949"/>
    </source>
</evidence>
<keyword evidence="3" id="KW-0238">DNA-binding</keyword>
<dbReference type="Gene3D" id="1.10.10.10">
    <property type="entry name" value="Winged helix-like DNA-binding domain superfamily/Winged helix DNA-binding domain"/>
    <property type="match status" value="1"/>
</dbReference>
<dbReference type="PROSITE" id="PS50949">
    <property type="entry name" value="HTH_GNTR"/>
    <property type="match status" value="1"/>
</dbReference>
<reference evidence="6 7" key="1">
    <citation type="submission" date="2017-08" db="EMBL/GenBank/DDBJ databases">
        <authorList>
            <person name="de Groot N.N."/>
        </authorList>
    </citation>
    <scope>NUCLEOTIDE SEQUENCE [LARGE SCALE GENOMIC DNA]</scope>
    <source>
        <strain evidence="6 7">DSM 9787</strain>
    </source>
</reference>
<evidence type="ECO:0000313" key="7">
    <source>
        <dbReference type="Proteomes" id="UP000219563"/>
    </source>
</evidence>
<dbReference type="SMART" id="SM00345">
    <property type="entry name" value="HTH_GNTR"/>
    <property type="match status" value="1"/>
</dbReference>
<dbReference type="CDD" id="cd07377">
    <property type="entry name" value="WHTH_GntR"/>
    <property type="match status" value="1"/>
</dbReference>
<dbReference type="PANTHER" id="PTHR30146:SF148">
    <property type="entry name" value="HTH-TYPE TRANSCRIPTIONAL REPRESSOR PURR-RELATED"/>
    <property type="match status" value="1"/>
</dbReference>
<dbReference type="InterPro" id="IPR036388">
    <property type="entry name" value="WH-like_DNA-bd_sf"/>
</dbReference>
<evidence type="ECO:0000256" key="1">
    <source>
        <dbReference type="ARBA" id="ARBA00022491"/>
    </source>
</evidence>
<dbReference type="SUPFAM" id="SSF53822">
    <property type="entry name" value="Periplasmic binding protein-like I"/>
    <property type="match status" value="1"/>
</dbReference>
<name>A0A285SUB0_9FIRM</name>
<dbReference type="RefSeq" id="WP_097076936.1">
    <property type="nucleotide sequence ID" value="NZ_OBMR01000010.1"/>
</dbReference>
<gene>
    <name evidence="6" type="ORF">SAMN02910411_2834</name>
</gene>
<keyword evidence="4" id="KW-0804">Transcription</keyword>
<dbReference type="InterPro" id="IPR000524">
    <property type="entry name" value="Tscrpt_reg_HTH_GntR"/>
</dbReference>
<dbReference type="Gene3D" id="3.40.50.2300">
    <property type="match status" value="2"/>
</dbReference>
<dbReference type="Pfam" id="PF00392">
    <property type="entry name" value="GntR"/>
    <property type="match status" value="1"/>
</dbReference>
<keyword evidence="2" id="KW-0805">Transcription regulation</keyword>
<dbReference type="Pfam" id="PF00532">
    <property type="entry name" value="Peripla_BP_1"/>
    <property type="match status" value="1"/>
</dbReference>
<evidence type="ECO:0000256" key="2">
    <source>
        <dbReference type="ARBA" id="ARBA00023015"/>
    </source>
</evidence>
<dbReference type="InterPro" id="IPR001761">
    <property type="entry name" value="Peripla_BP/Lac1_sug-bd_dom"/>
</dbReference>
<dbReference type="EMBL" id="OBMR01000010">
    <property type="protein sequence ID" value="SOC12159.1"/>
    <property type="molecule type" value="Genomic_DNA"/>
</dbReference>
<evidence type="ECO:0000313" key="6">
    <source>
        <dbReference type="EMBL" id="SOC12159.1"/>
    </source>
</evidence>
<dbReference type="GO" id="GO:0003700">
    <property type="term" value="F:DNA-binding transcription factor activity"/>
    <property type="evidence" value="ECO:0007669"/>
    <property type="project" value="InterPro"/>
</dbReference>
<dbReference type="SUPFAM" id="SSF46785">
    <property type="entry name" value="Winged helix' DNA-binding domain"/>
    <property type="match status" value="1"/>
</dbReference>
<dbReference type="Proteomes" id="UP000219563">
    <property type="component" value="Unassembled WGS sequence"/>
</dbReference>
<dbReference type="PANTHER" id="PTHR30146">
    <property type="entry name" value="LACI-RELATED TRANSCRIPTIONAL REPRESSOR"/>
    <property type="match status" value="1"/>
</dbReference>
<dbReference type="GO" id="GO:0000976">
    <property type="term" value="F:transcription cis-regulatory region binding"/>
    <property type="evidence" value="ECO:0007669"/>
    <property type="project" value="TreeGrafter"/>
</dbReference>
<accession>A0A285SUB0</accession>
<dbReference type="AlphaFoldDB" id="A0A285SUB0"/>
<dbReference type="InterPro" id="IPR036390">
    <property type="entry name" value="WH_DNA-bd_sf"/>
</dbReference>
<dbReference type="PRINTS" id="PR00035">
    <property type="entry name" value="HTHGNTR"/>
</dbReference>
<sequence length="322" mass="36085">MIPKYISLKNKLNNDILENKYPIGSKLPTEVELAKEYKVSRSTVRQALDLLVEQGIIDKHWGSGNTVIAKSDNSKSKTVMVLLPNNKDAVFTDVFSDISSMLMKNGFEVEFHSTQNSYQLERQYLQLLMNDIYAGLIIMMARSNFPSTNVDLLQLQCKRQLPIVFIDTAPSAIYNPVIISTDNYGRGYQMARHLINRGHKKLGGIFVNDNYSSIQAFSGFTDAIRDANLEIMDNSYHFCNYHDPQGVNSRTNAGINRFLKYAYDTVSAVYVDDPNITGDGTFPIFTSSLTPSKSLGKECANAIMEIKKNGNSKSVTIPFKAN</sequence>
<proteinExistence type="predicted"/>
<organism evidence="6 7">
    <name type="scientific">Pseudobutyrivibrio ruminis DSM 9787</name>
    <dbReference type="NCBI Taxonomy" id="1123011"/>
    <lineage>
        <taxon>Bacteria</taxon>
        <taxon>Bacillati</taxon>
        <taxon>Bacillota</taxon>
        <taxon>Clostridia</taxon>
        <taxon>Lachnospirales</taxon>
        <taxon>Lachnospiraceae</taxon>
        <taxon>Pseudobutyrivibrio</taxon>
    </lineage>
</organism>
<keyword evidence="1" id="KW-0678">Repressor</keyword>
<dbReference type="InterPro" id="IPR028082">
    <property type="entry name" value="Peripla_BP_I"/>
</dbReference>
<evidence type="ECO:0000256" key="4">
    <source>
        <dbReference type="ARBA" id="ARBA00023163"/>
    </source>
</evidence>
<feature type="domain" description="HTH gntR-type" evidence="5">
    <location>
        <begin position="2"/>
        <end position="70"/>
    </location>
</feature>
<protein>
    <submittedName>
        <fullName evidence="6">GntR family transcriptional regulator, arabinose operon transcriptional repressor</fullName>
    </submittedName>
</protein>
<evidence type="ECO:0000256" key="3">
    <source>
        <dbReference type="ARBA" id="ARBA00023125"/>
    </source>
</evidence>